<name>A0ABS8FRY9_9FIRM</name>
<dbReference type="Pfam" id="PF08937">
    <property type="entry name" value="ThsB_TIR"/>
    <property type="match status" value="1"/>
</dbReference>
<keyword evidence="2" id="KW-0675">Receptor</keyword>
<dbReference type="EMBL" id="JAJEQT010000012">
    <property type="protein sequence ID" value="MCC2219923.1"/>
    <property type="molecule type" value="Genomic_DNA"/>
</dbReference>
<evidence type="ECO:0000313" key="3">
    <source>
        <dbReference type="Proteomes" id="UP001198495"/>
    </source>
</evidence>
<dbReference type="SUPFAM" id="SSF52200">
    <property type="entry name" value="Toll/Interleukin receptor TIR domain"/>
    <property type="match status" value="1"/>
</dbReference>
<comment type="caution">
    <text evidence="2">The sequence shown here is derived from an EMBL/GenBank/DDBJ whole genome shotgun (WGS) entry which is preliminary data.</text>
</comment>
<proteinExistence type="predicted"/>
<evidence type="ECO:0000259" key="1">
    <source>
        <dbReference type="PROSITE" id="PS50104"/>
    </source>
</evidence>
<feature type="domain" description="TIR" evidence="1">
    <location>
        <begin position="266"/>
        <end position="393"/>
    </location>
</feature>
<gene>
    <name evidence="2" type="ORF">LKD28_12990</name>
</gene>
<dbReference type="InterPro" id="IPR015032">
    <property type="entry name" value="ThsB__TIR-like_domain"/>
</dbReference>
<dbReference type="InterPro" id="IPR000157">
    <property type="entry name" value="TIR_dom"/>
</dbReference>
<dbReference type="Gene3D" id="3.40.50.10140">
    <property type="entry name" value="Toll/interleukin-1 receptor homology (TIR) domain"/>
    <property type="match status" value="1"/>
</dbReference>
<accession>A0ABS8FRY9</accession>
<protein>
    <submittedName>
        <fullName evidence="2">Toll/interleukin-1 receptor domain-containing protein</fullName>
    </submittedName>
</protein>
<dbReference type="InterPro" id="IPR035897">
    <property type="entry name" value="Toll_tir_struct_dom_sf"/>
</dbReference>
<dbReference type="PROSITE" id="PS50104">
    <property type="entry name" value="TIR"/>
    <property type="match status" value="1"/>
</dbReference>
<evidence type="ECO:0000313" key="2">
    <source>
        <dbReference type="EMBL" id="MCC2219923.1"/>
    </source>
</evidence>
<dbReference type="Proteomes" id="UP001198495">
    <property type="component" value="Unassembled WGS sequence"/>
</dbReference>
<sequence length="393" mass="48682">MPGVTKHIYDHEIRDILEMWNKQLREISLILPQEYTEEDVISLVKKYYPHEWMSVVYKYNYYEIKDRYLNKRFGKRRYCMLKPEQLFRTVSQYKKIMSSNYRKQYCENFDTDIQQKNSEELWNQRKSKIERIDNKINNAKFKTQQMTPEYIDVLIGLYERKNTSQKDKMYIMAELKKYYNDKVINFFFKVNDTELNKQLRWIAFYHLQSFNFQPRARRQKYMQVHTKNKKRKQYLRNVYPDEKYNIPQNPNELEYRIMNAKEQKIKRYDFFISHSSMDSRYVQELILFENRKSKNVFCDWINDADYLKRKLVCKATLKVIETRLEQSDAIIFVDSHNSRNSIWCKYELNYFSELNRTIYCITIEDIKSQNWDALYNMKDKWFYDPDYKKYSLF</sequence>
<dbReference type="RefSeq" id="WP_021985968.1">
    <property type="nucleotide sequence ID" value="NZ_JAJEQT010000012.1"/>
</dbReference>
<reference evidence="2 3" key="1">
    <citation type="submission" date="2021-10" db="EMBL/GenBank/DDBJ databases">
        <title>Anaerobic single-cell dispensing facilitates the cultivation of human gut bacteria.</title>
        <authorList>
            <person name="Afrizal A."/>
        </authorList>
    </citation>
    <scope>NUCLEOTIDE SEQUENCE [LARGE SCALE GENOMIC DNA]</scope>
    <source>
        <strain evidence="2 3">CLA-AA-H212</strain>
    </source>
</reference>
<keyword evidence="3" id="KW-1185">Reference proteome</keyword>
<organism evidence="2 3">
    <name type="scientific">Coprococcus hominis</name>
    <name type="common">ex Arizal et al. 2022</name>
    <dbReference type="NCBI Taxonomy" id="2881262"/>
    <lineage>
        <taxon>Bacteria</taxon>
        <taxon>Bacillati</taxon>
        <taxon>Bacillota</taxon>
        <taxon>Clostridia</taxon>
        <taxon>Lachnospirales</taxon>
        <taxon>Lachnospiraceae</taxon>
        <taxon>Coprococcus</taxon>
    </lineage>
</organism>